<dbReference type="EMBL" id="MK318971">
    <property type="protein sequence ID" value="QCL09556.1"/>
    <property type="molecule type" value="Genomic_DNA"/>
</dbReference>
<gene>
    <name evidence="1" type="ORF">pC5.7c_519</name>
    <name evidence="2" type="ORF">pC5.8a_64</name>
</gene>
<sequence>MLADALSGMLPWIIVLRRSEAGDEVHAQTPGGARKIEEN</sequence>
<geneLocation type="plasmid" evidence="2">
    <name>pColt5.8a</name>
</geneLocation>
<evidence type="ECO:0000313" key="2">
    <source>
        <dbReference type="EMBL" id="QCL09556.1"/>
    </source>
</evidence>
<name>A0A7S5DRD0_RHIRH</name>
<evidence type="ECO:0000313" key="1">
    <source>
        <dbReference type="EMBL" id="QCL09386.1"/>
    </source>
</evidence>
<protein>
    <submittedName>
        <fullName evidence="1">Uncharacterized protein</fullName>
    </submittedName>
</protein>
<proteinExistence type="predicted"/>
<geneLocation type="plasmid" evidence="1">
    <name>pC5.7c</name>
</geneLocation>
<keyword evidence="1" id="KW-0614">Plasmid</keyword>
<dbReference type="AlphaFoldDB" id="A0A7S5DRD0"/>
<accession>A0A7S5DRD0</accession>
<organism evidence="1">
    <name type="scientific">Rhizobium rhizogenes</name>
    <name type="common">Agrobacterium rhizogenes</name>
    <dbReference type="NCBI Taxonomy" id="359"/>
    <lineage>
        <taxon>Bacteria</taxon>
        <taxon>Pseudomonadati</taxon>
        <taxon>Pseudomonadota</taxon>
        <taxon>Alphaproteobacteria</taxon>
        <taxon>Hyphomicrobiales</taxon>
        <taxon>Rhizobiaceae</taxon>
        <taxon>Rhizobium/Agrobacterium group</taxon>
        <taxon>Rhizobium</taxon>
    </lineage>
</organism>
<reference evidence="1" key="1">
    <citation type="submission" date="2018-12" db="EMBL/GenBank/DDBJ databases">
        <title>Three Rhizobium rhizogenes strains isolated from the same crown gall tumor carry diverse plasmids.</title>
        <authorList>
            <person name="Pulawska J."/>
            <person name="Kuzmanovic N."/>
        </authorList>
    </citation>
    <scope>NUCLEOTIDE SEQUENCE</scope>
    <source>
        <strain evidence="1">C5.7</strain>
        <strain evidence="2">Colt5.8</strain>
        <plasmid evidence="1">pC5.7c</plasmid>
        <plasmid evidence="2">pColt5.8a</plasmid>
    </source>
</reference>
<dbReference type="EMBL" id="MK318969">
    <property type="protein sequence ID" value="QCL09386.1"/>
    <property type="molecule type" value="Genomic_DNA"/>
</dbReference>